<dbReference type="Proteomes" id="UP000030750">
    <property type="component" value="Unassembled WGS sequence"/>
</dbReference>
<evidence type="ECO:0000313" key="5">
    <source>
        <dbReference type="EMBL" id="CDJ54169.1"/>
    </source>
</evidence>
<evidence type="ECO:0000256" key="2">
    <source>
        <dbReference type="ARBA" id="ARBA00022630"/>
    </source>
</evidence>
<dbReference type="InterPro" id="IPR036188">
    <property type="entry name" value="FAD/NAD-bd_sf"/>
</dbReference>
<keyword evidence="4" id="KW-0560">Oxidoreductase</keyword>
<gene>
    <name evidence="5" type="ORF">EBH_0083690</name>
</gene>
<proteinExistence type="predicted"/>
<dbReference type="SUPFAM" id="SSF51905">
    <property type="entry name" value="FAD/NAD(P)-binding domain"/>
    <property type="match status" value="1"/>
</dbReference>
<reference evidence="5" key="2">
    <citation type="submission" date="2013-10" db="EMBL/GenBank/DDBJ databases">
        <authorList>
            <person name="Aslett M."/>
        </authorList>
    </citation>
    <scope>NUCLEOTIDE SEQUENCE [LARGE SCALE GENOMIC DNA]</scope>
    <source>
        <strain evidence="5">Houghton</strain>
    </source>
</reference>
<evidence type="ECO:0000256" key="1">
    <source>
        <dbReference type="ARBA" id="ARBA00013029"/>
    </source>
</evidence>
<sequence>MVDSRLGLALALSPTVSGFVQGLKAAAAANHLPCLQILKDPDGKVIGARVKDTETNEEFDIRAKVVVNCAGPLSDTVRRMDHPDATPVLKPAAGEKIICF</sequence>
<dbReference type="VEuPathDB" id="ToxoDB:EBH_0083690"/>
<dbReference type="GO" id="GO:0006072">
    <property type="term" value="P:glycerol-3-phosphate metabolic process"/>
    <property type="evidence" value="ECO:0007669"/>
    <property type="project" value="InterPro"/>
</dbReference>
<accession>U6M002</accession>
<protein>
    <recommendedName>
        <fullName evidence="1">glycerol-3-phosphate dehydrogenase</fullName>
        <ecNumber evidence="1">1.1.5.3</ecNumber>
    </recommendedName>
</protein>
<dbReference type="AlphaFoldDB" id="U6M002"/>
<dbReference type="PANTHER" id="PTHR11985">
    <property type="entry name" value="GLYCEROL-3-PHOSPHATE DEHYDROGENASE"/>
    <property type="match status" value="1"/>
</dbReference>
<keyword evidence="3" id="KW-0274">FAD</keyword>
<dbReference type="EC" id="1.1.5.3" evidence="1"/>
<dbReference type="PANTHER" id="PTHR11985:SF15">
    <property type="entry name" value="GLYCEROL-3-PHOSPHATE DEHYDROGENASE, MITOCHONDRIAL"/>
    <property type="match status" value="1"/>
</dbReference>
<dbReference type="GO" id="GO:0005739">
    <property type="term" value="C:mitochondrion"/>
    <property type="evidence" value="ECO:0007669"/>
    <property type="project" value="TreeGrafter"/>
</dbReference>
<name>U6M002_9EIME</name>
<dbReference type="GO" id="GO:0004368">
    <property type="term" value="F:glycerol-3-phosphate dehydrogenase (quinone) activity"/>
    <property type="evidence" value="ECO:0007669"/>
    <property type="project" value="UniProtKB-EC"/>
</dbReference>
<dbReference type="OrthoDB" id="354166at2759"/>
<keyword evidence="2" id="KW-0285">Flavoprotein</keyword>
<dbReference type="EMBL" id="HG713951">
    <property type="protein sequence ID" value="CDJ54169.1"/>
    <property type="molecule type" value="Genomic_DNA"/>
</dbReference>
<evidence type="ECO:0000256" key="4">
    <source>
        <dbReference type="ARBA" id="ARBA00023002"/>
    </source>
</evidence>
<reference evidence="5" key="1">
    <citation type="submission" date="2013-10" db="EMBL/GenBank/DDBJ databases">
        <title>Genomic analysis of the causative agents of coccidiosis in chickens.</title>
        <authorList>
            <person name="Reid A.J."/>
            <person name="Blake D."/>
            <person name="Billington K."/>
            <person name="Browne H."/>
            <person name="Dunn M."/>
            <person name="Hung S."/>
            <person name="Kawahara F."/>
            <person name="Miranda-Saavedra D."/>
            <person name="Mourier T."/>
            <person name="Nagra H."/>
            <person name="Otto T.D."/>
            <person name="Rawlings N."/>
            <person name="Sanchez A."/>
            <person name="Sanders M."/>
            <person name="Subramaniam C."/>
            <person name="Tay Y."/>
            <person name="Dear P."/>
            <person name="Doerig C."/>
            <person name="Gruber A."/>
            <person name="Parkinson J."/>
            <person name="Shirley M."/>
            <person name="Wan K.L."/>
            <person name="Berriman M."/>
            <person name="Tomley F."/>
            <person name="Pain A."/>
        </authorList>
    </citation>
    <scope>NUCLEOTIDE SEQUENCE [LARGE SCALE GENOMIC DNA]</scope>
    <source>
        <strain evidence="5">Houghton</strain>
    </source>
</reference>
<keyword evidence="6" id="KW-1185">Reference proteome</keyword>
<dbReference type="InterPro" id="IPR000447">
    <property type="entry name" value="G3P_DH_FAD-dep"/>
</dbReference>
<dbReference type="Gene3D" id="3.50.50.60">
    <property type="entry name" value="FAD/NAD(P)-binding domain"/>
    <property type="match status" value="1"/>
</dbReference>
<evidence type="ECO:0000313" key="6">
    <source>
        <dbReference type="Proteomes" id="UP000030750"/>
    </source>
</evidence>
<evidence type="ECO:0000256" key="3">
    <source>
        <dbReference type="ARBA" id="ARBA00022827"/>
    </source>
</evidence>
<organism evidence="5 6">
    <name type="scientific">Eimeria brunetti</name>
    <dbReference type="NCBI Taxonomy" id="51314"/>
    <lineage>
        <taxon>Eukaryota</taxon>
        <taxon>Sar</taxon>
        <taxon>Alveolata</taxon>
        <taxon>Apicomplexa</taxon>
        <taxon>Conoidasida</taxon>
        <taxon>Coccidia</taxon>
        <taxon>Eucoccidiorida</taxon>
        <taxon>Eimeriorina</taxon>
        <taxon>Eimeriidae</taxon>
        <taxon>Eimeria</taxon>
    </lineage>
</organism>